<comment type="caution">
    <text evidence="1">The sequence shown here is derived from an EMBL/GenBank/DDBJ whole genome shotgun (WGS) entry which is preliminary data.</text>
</comment>
<reference evidence="1 2" key="1">
    <citation type="submission" date="2017-02" db="EMBL/GenBank/DDBJ databases">
        <title>The new phylogeny of genus Mycobacterium.</title>
        <authorList>
            <person name="Tortoli E."/>
            <person name="Trovato A."/>
            <person name="Cirillo D.M."/>
        </authorList>
    </citation>
    <scope>NUCLEOTIDE SEQUENCE [LARGE SCALE GENOMIC DNA]</scope>
    <source>
        <strain evidence="1 2">IP1130001</strain>
    </source>
</reference>
<keyword evidence="2" id="KW-1185">Reference proteome</keyword>
<sequence>MVVDLAARPHITAGIALASAVAITAGPTAQHLPDLHLAQQLSRVSVSGINLTDASSALDLFAGVENELASLASGAAAASLPAPPTGLPLPIQTWVNTFASAGTNLQTILNTWSKLPFPVAQQVAANWLYYADTYVGSFQNFANAAVKYFGAGGTFWTSLQRAATDFQTGKITTGFGVLYNTLFQTPALDLGTPLQAILKTIPVDITQNLANATKYLNVTGVTQVINYGVLGIPGQMEQALGSSLQAVYNSWTAGDPVGLLTSLANAPGALTNAALNGVNGQYGLLSPAYTLSKFFPPEHTGVLDVVLNYLGPNLANAIASPGAQPIANGGSLATAFQTFVNQLVTGWPSLSNVSGLVSNLGGQLTAILQNVPSFLSNLPSMLGSFAGQIGTLLINLLKLL</sequence>
<dbReference type="EMBL" id="MVHV01000067">
    <property type="protein sequence ID" value="ORA76485.1"/>
    <property type="molecule type" value="Genomic_DNA"/>
</dbReference>
<gene>
    <name evidence="1" type="ORF">BST29_24500</name>
</gene>
<protein>
    <recommendedName>
        <fullName evidence="3">PE-PGRS family protein</fullName>
    </recommendedName>
</protein>
<organism evidence="1 2">
    <name type="scientific">Mycobacterium malmoense</name>
    <dbReference type="NCBI Taxonomy" id="1780"/>
    <lineage>
        <taxon>Bacteria</taxon>
        <taxon>Bacillati</taxon>
        <taxon>Actinomycetota</taxon>
        <taxon>Actinomycetes</taxon>
        <taxon>Mycobacteriales</taxon>
        <taxon>Mycobacteriaceae</taxon>
        <taxon>Mycobacterium</taxon>
    </lineage>
</organism>
<dbReference type="RefSeq" id="WP_083013049.1">
    <property type="nucleotide sequence ID" value="NZ_CP080999.1"/>
</dbReference>
<proteinExistence type="predicted"/>
<dbReference type="Proteomes" id="UP000243140">
    <property type="component" value="Unassembled WGS sequence"/>
</dbReference>
<accession>A0ABX3SKZ9</accession>
<name>A0ABX3SKZ9_MYCMA</name>
<evidence type="ECO:0000313" key="1">
    <source>
        <dbReference type="EMBL" id="ORA76485.1"/>
    </source>
</evidence>
<evidence type="ECO:0008006" key="3">
    <source>
        <dbReference type="Google" id="ProtNLM"/>
    </source>
</evidence>
<evidence type="ECO:0000313" key="2">
    <source>
        <dbReference type="Proteomes" id="UP000243140"/>
    </source>
</evidence>